<evidence type="ECO:0000313" key="1">
    <source>
        <dbReference type="EMBL" id="AGG54218.1"/>
    </source>
</evidence>
<dbReference type="InterPro" id="IPR046392">
    <property type="entry name" value="PRIMASE_T4"/>
</dbReference>
<dbReference type="KEGG" id="vg:15013576"/>
<protein>
    <submittedName>
        <fullName evidence="1">DNA primase subunit</fullName>
    </submittedName>
</protein>
<evidence type="ECO:0000313" key="2">
    <source>
        <dbReference type="Proteomes" id="UP000203282"/>
    </source>
</evidence>
<proteinExistence type="inferred from homology"/>
<dbReference type="RefSeq" id="YP_007677343.1">
    <property type="nucleotide sequence ID" value="NC_020875.1"/>
</dbReference>
<name>M1U2P0_9CAUD</name>
<dbReference type="Proteomes" id="UP000203282">
    <property type="component" value="Segment"/>
</dbReference>
<dbReference type="GeneID" id="15013576"/>
<dbReference type="HAMAP" id="MF_04157">
    <property type="entry name" value="PRIMASE_T4"/>
    <property type="match status" value="1"/>
</dbReference>
<dbReference type="OrthoDB" id="4202at10239"/>
<sequence length="332" mass="38731">MNYIETKYVNLLSGRLDKFARKKEGLWNFRCPYCGDSKKYKNKARGYFIRVKTDLVYKCHNCGVGRSFSNFLKDQAMDLHDDYIMERYKEGLTGHGRYIKNPELDFKTQIPKRVKIPTGLKPISCLNSLHPARGYLLGRGIPEQFFEELFYVDKFQEWVNKQKPTFENDKYEHGRIIIPLVRDGSWYGFQGRSLNPNDTMRYITIILDETQPKIYGIDRTDKNKVTYITEGPFDSLFLDNAVAMVGADIEWSFADDRDVVFIYDNEPRNGEIISRMEKVIDRGHKIVIWPSSVEDKDINEMVQTGHNVKNLIESNTYAGLSAKVTLNNWKRV</sequence>
<keyword evidence="2" id="KW-1185">Reference proteome</keyword>
<organism evidence="1 2">
    <name type="scientific">Synechococcus phage S-SSM4</name>
    <dbReference type="NCBI Taxonomy" id="536466"/>
    <lineage>
        <taxon>Viruses</taxon>
        <taxon>Duplodnaviria</taxon>
        <taxon>Heunggongvirae</taxon>
        <taxon>Uroviricota</taxon>
        <taxon>Caudoviricetes</taxon>
        <taxon>Pantevenvirales</taxon>
        <taxon>Kyanoviridae</taxon>
        <taxon>Greenvirus</taxon>
        <taxon>Greenvirus ssm4</taxon>
    </lineage>
</organism>
<dbReference type="EMBL" id="HQ316583">
    <property type="protein sequence ID" value="AGG54218.1"/>
    <property type="molecule type" value="Genomic_DNA"/>
</dbReference>
<dbReference type="Gene3D" id="3.40.1360.10">
    <property type="match status" value="1"/>
</dbReference>
<gene>
    <name evidence="1" type="ORF">CYXG_00154</name>
</gene>
<reference evidence="1 2" key="1">
    <citation type="submission" date="2010-03" db="EMBL/GenBank/DDBJ databases">
        <title>The Genome Sequence of Cyanophage S-SSM4.</title>
        <authorList>
            <consortium name="The Broad Institute Genome Sequencing Platform"/>
            <person name="Henn M.R."/>
            <person name="Sullivan M.S."/>
            <person name="Osburne M.S."/>
            <person name="Levin J."/>
            <person name="Malboeuf C."/>
            <person name="Casali M."/>
            <person name="Russ C."/>
            <person name="Lennon N."/>
            <person name="Erlich R."/>
            <person name="Young S.K."/>
            <person name="Koehrsen M."/>
            <person name="Yandava C."/>
            <person name="Zeng Q."/>
            <person name="Alvarado L."/>
            <person name="Anderson S."/>
            <person name="Berlin A."/>
            <person name="Borenstein D."/>
            <person name="Chen Z."/>
            <person name="Engels R."/>
            <person name="Freedman E."/>
            <person name="Gellesch M."/>
            <person name="Goldberg J."/>
            <person name="Green L."/>
            <person name="Griggs A."/>
            <person name="Gujja S."/>
            <person name="Heiman D."/>
            <person name="Hepburn T."/>
            <person name="Howarth C."/>
            <person name="Jen D."/>
            <person name="Larson L."/>
            <person name="Lewis B."/>
            <person name="Mehta T."/>
            <person name="Park D."/>
            <person name="Pearson M."/>
            <person name="Roberts A."/>
            <person name="Ryan E."/>
            <person name="Saif S."/>
            <person name="Shea T."/>
            <person name="Shenoy N."/>
            <person name="Sisk P."/>
            <person name="Stolte C."/>
            <person name="Sykes S."/>
            <person name="Walk T."/>
            <person name="White J."/>
            <person name="Yu Q."/>
            <person name="Coleman M.L."/>
            <person name="Huang K.H."/>
            <person name="Weigele P.R."/>
            <person name="DeFrancesco A.S."/>
            <person name="Kern S.E."/>
            <person name="Thompson L.R."/>
            <person name="Fu R."/>
            <person name="Hombeck B."/>
            <person name="Chisholm S.W."/>
            <person name="Haas B."/>
            <person name="Nusbaum C."/>
            <person name="Galagan J."/>
            <person name="Birren B."/>
        </authorList>
    </citation>
    <scope>NUCLEOTIDE SEQUENCE [LARGE SCALE GENOMIC DNA]</scope>
    <source>
        <strain evidence="1 2">S-SSM4</strain>
    </source>
</reference>
<accession>M1U2P0</accession>
<dbReference type="SUPFAM" id="SSF56731">
    <property type="entry name" value="DNA primase core"/>
    <property type="match status" value="1"/>
</dbReference>